<dbReference type="EMBL" id="CDQK01000007">
    <property type="protein sequence ID" value="CEP25177.1"/>
    <property type="molecule type" value="Genomic_DNA"/>
</dbReference>
<dbReference type="GO" id="GO:0000139">
    <property type="term" value="C:Golgi membrane"/>
    <property type="evidence" value="ECO:0007669"/>
    <property type="project" value="UniProtKB-SubCell"/>
</dbReference>
<name>A0A0H5CA67_CYBJN</name>
<dbReference type="InterPro" id="IPR007241">
    <property type="entry name" value="Autophagy-rel_prot_9"/>
</dbReference>
<evidence type="ECO:0000256" key="16">
    <source>
        <dbReference type="ARBA" id="ARBA00024615"/>
    </source>
</evidence>
<reference evidence="22" key="1">
    <citation type="journal article" date="2015" name="J. Biotechnol.">
        <title>The structure of the Cyberlindnera jadinii genome and its relation to Candida utilis analyzed by the occurrence of single nucleotide polymorphisms.</title>
        <authorList>
            <person name="Rupp O."/>
            <person name="Brinkrolf K."/>
            <person name="Buerth C."/>
            <person name="Kunigo M."/>
            <person name="Schneider J."/>
            <person name="Jaenicke S."/>
            <person name="Goesmann A."/>
            <person name="Puehler A."/>
            <person name="Jaeger K.-E."/>
            <person name="Ernst J.F."/>
        </authorList>
    </citation>
    <scope>NUCLEOTIDE SEQUENCE [LARGE SCALE GENOMIC DNA]</scope>
    <source>
        <strain evidence="22">ATCC 18201 / CBS 1600 / BCRC 20928 / JCM 3617 / NBRC 0987 / NRRL Y-1542</strain>
    </source>
</reference>
<evidence type="ECO:0000256" key="1">
    <source>
        <dbReference type="ARBA" id="ARBA00004439"/>
    </source>
</evidence>
<evidence type="ECO:0000256" key="18">
    <source>
        <dbReference type="ARBA" id="ARBA00024631"/>
    </source>
</evidence>
<accession>A0A0H5CA67</accession>
<comment type="catalytic activity">
    <reaction evidence="18">
        <text>a 1,2-diacyl-sn-glycero-3-phosphocholine(in) = a 1,2-diacyl-sn-glycero-3-phosphocholine(out)</text>
        <dbReference type="Rhea" id="RHEA:38571"/>
        <dbReference type="ChEBI" id="CHEBI:57643"/>
    </reaction>
</comment>
<dbReference type="Pfam" id="PF04109">
    <property type="entry name" value="ATG9"/>
    <property type="match status" value="1"/>
</dbReference>
<dbReference type="PANTHER" id="PTHR13038:SF10">
    <property type="entry name" value="AUTOPHAGY-RELATED PROTEIN 9"/>
    <property type="match status" value="1"/>
</dbReference>
<dbReference type="AlphaFoldDB" id="A0A0H5CA67"/>
<comment type="subcellular location">
    <subcellularLocation>
        <location evidence="1">Cytoplasmic vesicle membrane</location>
        <topology evidence="1">Multi-pass membrane protein</topology>
    </subcellularLocation>
    <subcellularLocation>
        <location evidence="2">Endoplasmic reticulum membrane</location>
        <topology evidence="2">Multi-pass membrane protein</topology>
    </subcellularLocation>
    <subcellularLocation>
        <location evidence="4">Golgi apparatus membrane</location>
        <topology evidence="4">Multi-pass membrane protein</topology>
    </subcellularLocation>
    <subcellularLocation>
        <location evidence="3 19">Preautophagosomal structure membrane</location>
        <topology evidence="3 19">Multi-pass membrane protein</topology>
    </subcellularLocation>
</comment>
<dbReference type="GO" id="GO:0034045">
    <property type="term" value="C:phagophore assembly site membrane"/>
    <property type="evidence" value="ECO:0007669"/>
    <property type="project" value="UniProtKB-SubCell"/>
</dbReference>
<feature type="compositionally biased region" description="Basic and acidic residues" evidence="20">
    <location>
        <begin position="142"/>
        <end position="159"/>
    </location>
</feature>
<evidence type="ECO:0000313" key="21">
    <source>
        <dbReference type="EMBL" id="CEP25177.1"/>
    </source>
</evidence>
<keyword evidence="13 19" id="KW-0472">Membrane</keyword>
<dbReference type="GO" id="GO:0006869">
    <property type="term" value="P:lipid transport"/>
    <property type="evidence" value="ECO:0007669"/>
    <property type="project" value="UniProtKB-KW"/>
</dbReference>
<gene>
    <name evidence="21" type="ORF">BN1211_6180</name>
</gene>
<dbReference type="GO" id="GO:0061709">
    <property type="term" value="P:reticulophagy"/>
    <property type="evidence" value="ECO:0007669"/>
    <property type="project" value="TreeGrafter"/>
</dbReference>
<dbReference type="GO" id="GO:0034727">
    <property type="term" value="P:piecemeal microautophagy of the nucleus"/>
    <property type="evidence" value="ECO:0007669"/>
    <property type="project" value="TreeGrafter"/>
</dbReference>
<keyword evidence="7 19" id="KW-0813">Transport</keyword>
<feature type="compositionally biased region" description="Acidic residues" evidence="20">
    <location>
        <begin position="49"/>
        <end position="63"/>
    </location>
</feature>
<keyword evidence="11" id="KW-0333">Golgi apparatus</keyword>
<evidence type="ECO:0000256" key="9">
    <source>
        <dbReference type="ARBA" id="ARBA00022989"/>
    </source>
</evidence>
<sequence length="802" mass="92557">MSHKNTFLSGVFGAQSHLHDTELSNVHTAVDEIHDSDISTRTRERPIIESEEESDLENTDSSEDEYRHLLNSGMSEANLMDGLDSRVPNGHHVELEDDDVPMSLMVGQNTSERDYIPTRERTSFEGASSNGQGQSRPPQIAYRKDDDTRNPNEALRAEEERTRRAKLGILNPRERALWKWANVENLDKFLQDVYSYYLGSGYYCILITKSLDLLTLIFVVFFATFLTSCIDYSKLKLPASRSLDDITVDQCYSNIGVGGKLCLWLFYAYVALKAVQLYMDTKDLNELYNFYNYLLEISDNDLQTVSWQVVVSRIMLLKDQNAVSSNVSNAKSKRQIDAHHIANRIMRKENYFISLFNKDILDLSLPITGLKQNTLTKTLEWNLQLCISGLVFNEHGQIRQQFLKESSRRELAEELKKRFRLAAIFNIILSPILVVYFLLLNFFRYFNEYKRNPGSIGTRQYTPLAEWKFREFNELYHLFQRRLNLSVPLASHYVDQFPKEKTVVLLKFVAFVSGSFAAVLGILSIVDPDMFFNFEITKDRTVLFYISVFGTIWAVCHGAIPEEYVVFDSEASLLKVSEYTHYLPQSWKGRYHTEEVKTEFCELFTLKPLLLAREIASLVITPFILWFSLPNSADRIVDFFREFSVHVDGLGYVCTFAMFDFDKTKSAKKMKKNPKGKIYNQSEEKMMKSYLYFLDSYGNNETHRNGDAPVPTSSNKPLSLQRKIYDKAAKSTQNSMVLDPLQKKLGLRERFNNTDVYDLHQLGGSFITTLPKTDVHKEVDESKNPGVLGLLNEFYKDYQISQ</sequence>
<comment type="function">
    <text evidence="19">Phospholipid scramblase involved in autophagy. Cycles between the preautophagosomal structure/phagophore assembly site (PAS) and the cytoplasmic vesicle pool and supplies membrane for the growing autophagosome. Lipid scramblase activity plays a key role in preautophagosomal structure/phagophore assembly by distributing the phospholipids that arrive through ATG2 from the cytoplasmic to the luminal leaflet of the bilayer, thereby driving autophagosomal membrane expansion.</text>
</comment>
<keyword evidence="14" id="KW-0968">Cytoplasmic vesicle</keyword>
<feature type="region of interest" description="Disordered" evidence="20">
    <location>
        <begin position="108"/>
        <end position="159"/>
    </location>
</feature>
<keyword evidence="9 19" id="KW-1133">Transmembrane helix</keyword>
<comment type="similarity">
    <text evidence="5 19">Belongs to the ATG9 family.</text>
</comment>
<dbReference type="GO" id="GO:0000422">
    <property type="term" value="P:autophagy of mitochondrion"/>
    <property type="evidence" value="ECO:0007669"/>
    <property type="project" value="TreeGrafter"/>
</dbReference>
<proteinExistence type="inferred from homology"/>
<comment type="catalytic activity">
    <reaction evidence="17">
        <text>a 1,2-diacyl-sn-glycero-3-phospho-(1D-myo-inositol-3-phosphate)(in) = a 1,2-diacyl-sn-glycero-3-phospho-(1D-myo-inositol-3-phosphate)(out)</text>
        <dbReference type="Rhea" id="RHEA:67920"/>
        <dbReference type="ChEBI" id="CHEBI:58088"/>
    </reaction>
</comment>
<feature type="region of interest" description="Disordered" evidence="20">
    <location>
        <begin position="37"/>
        <end position="63"/>
    </location>
</feature>
<evidence type="ECO:0000256" key="4">
    <source>
        <dbReference type="ARBA" id="ARBA00004653"/>
    </source>
</evidence>
<dbReference type="GO" id="GO:0030659">
    <property type="term" value="C:cytoplasmic vesicle membrane"/>
    <property type="evidence" value="ECO:0007669"/>
    <property type="project" value="UniProtKB-SubCell"/>
</dbReference>
<keyword evidence="8 19" id="KW-0812">Transmembrane</keyword>
<feature type="compositionally biased region" description="Basic and acidic residues" evidence="20">
    <location>
        <begin position="37"/>
        <end position="48"/>
    </location>
</feature>
<evidence type="ECO:0000256" key="7">
    <source>
        <dbReference type="ARBA" id="ARBA00022448"/>
    </source>
</evidence>
<evidence type="ECO:0000256" key="20">
    <source>
        <dbReference type="SAM" id="MobiDB-lite"/>
    </source>
</evidence>
<feature type="transmembrane region" description="Helical" evidence="19">
    <location>
        <begin position="419"/>
        <end position="443"/>
    </location>
</feature>
<dbReference type="Proteomes" id="UP000038830">
    <property type="component" value="Unassembled WGS sequence"/>
</dbReference>
<organism evidence="21 22">
    <name type="scientific">Cyberlindnera jadinii (strain ATCC 18201 / CBS 1600 / BCRC 20928 / JCM 3617 / NBRC 0987 / NRRL Y-1542)</name>
    <name type="common">Torula yeast</name>
    <name type="synonym">Candida utilis</name>
    <dbReference type="NCBI Taxonomy" id="983966"/>
    <lineage>
        <taxon>Eukaryota</taxon>
        <taxon>Fungi</taxon>
        <taxon>Dikarya</taxon>
        <taxon>Ascomycota</taxon>
        <taxon>Saccharomycotina</taxon>
        <taxon>Saccharomycetes</taxon>
        <taxon>Phaffomycetales</taxon>
        <taxon>Phaffomycetaceae</taxon>
        <taxon>Cyberlindnera</taxon>
    </lineage>
</organism>
<comment type="caution">
    <text evidence="19">Lacks conserved residue(s) required for the propagation of feature annotation.</text>
</comment>
<evidence type="ECO:0000256" key="14">
    <source>
        <dbReference type="ARBA" id="ARBA00023329"/>
    </source>
</evidence>
<feature type="compositionally biased region" description="Polar residues" evidence="20">
    <location>
        <begin position="125"/>
        <end position="137"/>
    </location>
</feature>
<evidence type="ECO:0000256" key="17">
    <source>
        <dbReference type="ARBA" id="ARBA00024621"/>
    </source>
</evidence>
<feature type="compositionally biased region" description="Basic and acidic residues" evidence="20">
    <location>
        <begin position="111"/>
        <end position="123"/>
    </location>
</feature>
<comment type="catalytic activity">
    <reaction evidence="16">
        <text>a 1,2-diacyl-sn-glycero-3-phosphoethanolamine(in) = a 1,2-diacyl-sn-glycero-3-phosphoethanolamine(out)</text>
        <dbReference type="Rhea" id="RHEA:38895"/>
        <dbReference type="ChEBI" id="CHEBI:64612"/>
    </reaction>
</comment>
<evidence type="ECO:0000256" key="3">
    <source>
        <dbReference type="ARBA" id="ARBA00004511"/>
    </source>
</evidence>
<feature type="transmembrane region" description="Helical" evidence="19">
    <location>
        <begin position="504"/>
        <end position="526"/>
    </location>
</feature>
<evidence type="ECO:0000256" key="19">
    <source>
        <dbReference type="RuleBase" id="RU364027"/>
    </source>
</evidence>
<protein>
    <recommendedName>
        <fullName evidence="6 19">Autophagy-related protein 9</fullName>
    </recommendedName>
</protein>
<evidence type="ECO:0000256" key="2">
    <source>
        <dbReference type="ARBA" id="ARBA00004477"/>
    </source>
</evidence>
<evidence type="ECO:0000256" key="12">
    <source>
        <dbReference type="ARBA" id="ARBA00023055"/>
    </source>
</evidence>
<feature type="transmembrane region" description="Helical" evidence="19">
    <location>
        <begin position="542"/>
        <end position="560"/>
    </location>
</feature>
<dbReference type="GO" id="GO:0005789">
    <property type="term" value="C:endoplasmic reticulum membrane"/>
    <property type="evidence" value="ECO:0007669"/>
    <property type="project" value="UniProtKB-SubCell"/>
</dbReference>
<evidence type="ECO:0000256" key="8">
    <source>
        <dbReference type="ARBA" id="ARBA00022692"/>
    </source>
</evidence>
<evidence type="ECO:0000313" key="22">
    <source>
        <dbReference type="Proteomes" id="UP000038830"/>
    </source>
</evidence>
<comment type="catalytic activity">
    <reaction evidence="15">
        <text>a 1,2-diacyl-sn-glycero-3-phospho-L-serine(in) = a 1,2-diacyl-sn-glycero-3-phospho-L-serine(out)</text>
        <dbReference type="Rhea" id="RHEA:38663"/>
        <dbReference type="ChEBI" id="CHEBI:57262"/>
    </reaction>
</comment>
<evidence type="ECO:0000256" key="15">
    <source>
        <dbReference type="ARBA" id="ARBA00024479"/>
    </source>
</evidence>
<evidence type="ECO:0000256" key="5">
    <source>
        <dbReference type="ARBA" id="ARBA00006185"/>
    </source>
</evidence>
<keyword evidence="10 19" id="KW-0072">Autophagy</keyword>
<evidence type="ECO:0000256" key="10">
    <source>
        <dbReference type="ARBA" id="ARBA00023006"/>
    </source>
</evidence>
<evidence type="ECO:0000256" key="6">
    <source>
        <dbReference type="ARBA" id="ARBA00018074"/>
    </source>
</evidence>
<dbReference type="GO" id="GO:0005776">
    <property type="term" value="C:autophagosome"/>
    <property type="evidence" value="ECO:0007669"/>
    <property type="project" value="TreeGrafter"/>
</dbReference>
<dbReference type="GO" id="GO:0034497">
    <property type="term" value="P:protein localization to phagophore assembly site"/>
    <property type="evidence" value="ECO:0007669"/>
    <property type="project" value="TreeGrafter"/>
</dbReference>
<dbReference type="PANTHER" id="PTHR13038">
    <property type="entry name" value="APG9 AUTOPHAGY 9"/>
    <property type="match status" value="1"/>
</dbReference>
<evidence type="ECO:0000256" key="13">
    <source>
        <dbReference type="ARBA" id="ARBA00023136"/>
    </source>
</evidence>
<keyword evidence="12 19" id="KW-0445">Lipid transport</keyword>
<evidence type="ECO:0000256" key="11">
    <source>
        <dbReference type="ARBA" id="ARBA00023034"/>
    </source>
</evidence>